<comment type="caution">
    <text evidence="1">The sequence shown here is derived from an EMBL/GenBank/DDBJ whole genome shotgun (WGS) entry which is preliminary data.</text>
</comment>
<evidence type="ECO:0000313" key="2">
    <source>
        <dbReference type="Proteomes" id="UP000215931"/>
    </source>
</evidence>
<protein>
    <submittedName>
        <fullName evidence="1">Uncharacterized protein</fullName>
    </submittedName>
</protein>
<dbReference type="OrthoDB" id="7873969at2"/>
<organism evidence="1 2">
    <name type="scientific">Mesorhizobium wenxiniae</name>
    <dbReference type="NCBI Taxonomy" id="2014805"/>
    <lineage>
        <taxon>Bacteria</taxon>
        <taxon>Pseudomonadati</taxon>
        <taxon>Pseudomonadota</taxon>
        <taxon>Alphaproteobacteria</taxon>
        <taxon>Hyphomicrobiales</taxon>
        <taxon>Phyllobacteriaceae</taxon>
        <taxon>Mesorhizobium</taxon>
    </lineage>
</organism>
<accession>A0A271KNP4</accession>
<dbReference type="AlphaFoldDB" id="A0A271KNP4"/>
<keyword evidence="2" id="KW-1185">Reference proteome</keyword>
<evidence type="ECO:0000313" key="1">
    <source>
        <dbReference type="EMBL" id="PAP96645.1"/>
    </source>
</evidence>
<sequence>MIDNPMNRAPRCQARSKRSGVGCKAPAVRGHRVCRFHGAGGGAPRGAAHGQYRHGRFTCEAIAQRKEIAALIADARRAAAAVR</sequence>
<dbReference type="EMBL" id="NPKH01000011">
    <property type="protein sequence ID" value="PAP96645.1"/>
    <property type="molecule type" value="Genomic_DNA"/>
</dbReference>
<dbReference type="Proteomes" id="UP000215931">
    <property type="component" value="Unassembled WGS sequence"/>
</dbReference>
<reference evidence="1 2" key="1">
    <citation type="submission" date="2017-08" db="EMBL/GenBank/DDBJ databases">
        <title>Mesorhizobium wenxinae sp. nov., a novel rhizobial species isolated from root nodules of chickpea (Cicer arietinum L.).</title>
        <authorList>
            <person name="Zhang J."/>
        </authorList>
    </citation>
    <scope>NUCLEOTIDE SEQUENCE [LARGE SCALE GENOMIC DNA]</scope>
    <source>
        <strain evidence="2">WYCCWR 10019</strain>
    </source>
</reference>
<gene>
    <name evidence="1" type="ORF">CIT31_02635</name>
</gene>
<proteinExistence type="predicted"/>
<name>A0A271KNP4_9HYPH</name>